<dbReference type="Proteomes" id="UP000478008">
    <property type="component" value="Unassembled WGS sequence"/>
</dbReference>
<dbReference type="InterPro" id="IPR012678">
    <property type="entry name" value="Ribosomal_uL23/eL15/eS24_sf"/>
</dbReference>
<accession>A0A7D9CWE8</accession>
<evidence type="ECO:0000256" key="1">
    <source>
        <dbReference type="ARBA" id="ARBA00006700"/>
    </source>
</evidence>
<dbReference type="InterPro" id="IPR013025">
    <property type="entry name" value="Ribosomal_uL23-like"/>
</dbReference>
<dbReference type="InterPro" id="IPR012677">
    <property type="entry name" value="Nucleotide-bd_a/b_plait_sf"/>
</dbReference>
<gene>
    <name evidence="6" type="primary">MRP20</name>
    <name evidence="6" type="ORF">DEBR0S1_13498G</name>
</gene>
<evidence type="ECO:0000313" key="6">
    <source>
        <dbReference type="EMBL" id="VUG16310.1"/>
    </source>
</evidence>
<feature type="region of interest" description="Disordered" evidence="5">
    <location>
        <begin position="185"/>
        <end position="206"/>
    </location>
</feature>
<reference evidence="6 7" key="1">
    <citation type="submission" date="2019-07" db="EMBL/GenBank/DDBJ databases">
        <authorList>
            <person name="Friedrich A."/>
            <person name="Schacherer J."/>
        </authorList>
    </citation>
    <scope>NUCLEOTIDE SEQUENCE [LARGE SCALE GENOMIC DNA]</scope>
</reference>
<dbReference type="GO" id="GO:0032543">
    <property type="term" value="P:mitochondrial translation"/>
    <property type="evidence" value="ECO:0007669"/>
    <property type="project" value="TreeGrafter"/>
</dbReference>
<dbReference type="AlphaFoldDB" id="A0A7D9CWE8"/>
<dbReference type="GO" id="GO:0005762">
    <property type="term" value="C:mitochondrial large ribosomal subunit"/>
    <property type="evidence" value="ECO:0007669"/>
    <property type="project" value="TreeGrafter"/>
</dbReference>
<dbReference type="Pfam" id="PF00276">
    <property type="entry name" value="Ribosomal_L23"/>
    <property type="match status" value="1"/>
</dbReference>
<dbReference type="GO" id="GO:0003735">
    <property type="term" value="F:structural constituent of ribosome"/>
    <property type="evidence" value="ECO:0007669"/>
    <property type="project" value="InterPro"/>
</dbReference>
<dbReference type="PANTHER" id="PTHR12059">
    <property type="entry name" value="RIBOSOMAL PROTEIN L23-RELATED"/>
    <property type="match status" value="1"/>
</dbReference>
<evidence type="ECO:0000256" key="2">
    <source>
        <dbReference type="ARBA" id="ARBA00022980"/>
    </source>
</evidence>
<evidence type="ECO:0000256" key="3">
    <source>
        <dbReference type="ARBA" id="ARBA00023274"/>
    </source>
</evidence>
<keyword evidence="7" id="KW-1185">Reference proteome</keyword>
<feature type="compositionally biased region" description="Basic and acidic residues" evidence="5">
    <location>
        <begin position="185"/>
        <end position="200"/>
    </location>
</feature>
<proteinExistence type="inferred from homology"/>
<evidence type="ECO:0000256" key="4">
    <source>
        <dbReference type="ARBA" id="ARBA00039977"/>
    </source>
</evidence>
<dbReference type="SUPFAM" id="SSF54189">
    <property type="entry name" value="Ribosomal proteins S24e, L23 and L15e"/>
    <property type="match status" value="1"/>
</dbReference>
<evidence type="ECO:0000256" key="5">
    <source>
        <dbReference type="SAM" id="MobiDB-lite"/>
    </source>
</evidence>
<comment type="similarity">
    <text evidence="1">Belongs to the universal ribosomal protein uL23 family.</text>
</comment>
<name>A0A7D9CWE8_DEKBR</name>
<dbReference type="PANTHER" id="PTHR12059:SF5">
    <property type="entry name" value="LARGE RIBOSOMAL SUBUNIT PROTEIN UL23M"/>
    <property type="match status" value="1"/>
</dbReference>
<keyword evidence="3" id="KW-0687">Ribonucleoprotein</keyword>
<dbReference type="EMBL" id="CABFWN010000001">
    <property type="protein sequence ID" value="VUG16310.1"/>
    <property type="molecule type" value="Genomic_DNA"/>
</dbReference>
<keyword evidence="2" id="KW-0689">Ribosomal protein</keyword>
<evidence type="ECO:0000313" key="7">
    <source>
        <dbReference type="Proteomes" id="UP000478008"/>
    </source>
</evidence>
<organism evidence="6 7">
    <name type="scientific">Dekkera bruxellensis</name>
    <name type="common">Brettanomyces custersii</name>
    <dbReference type="NCBI Taxonomy" id="5007"/>
    <lineage>
        <taxon>Eukaryota</taxon>
        <taxon>Fungi</taxon>
        <taxon>Dikarya</taxon>
        <taxon>Ascomycota</taxon>
        <taxon>Saccharomycotina</taxon>
        <taxon>Pichiomycetes</taxon>
        <taxon>Pichiales</taxon>
        <taxon>Pichiaceae</taxon>
        <taxon>Brettanomyces</taxon>
    </lineage>
</organism>
<sequence>MLQHMSKTSAKRGLFQITSTTSTRSFIVGRLKPFAQKKPVEPDREKRALRSKSIVEFVRNAINSEEPSFKLGAKSIYFPAATICLLRPNAKHTPYQAKFIVPKSFNKLDLRDYLWNIYHLRVLNITSTLSPATFTRSLPAPYRTRFRSPQVKKMTVDLIDPFVWPAETKDFKEEKELGEELEQYRSEKEAHLKGSDREKPSTAFDGIIDPEPRSMNFISKRVKKQLRNVKRRDIAHRKLLDAGKFIEQYIPLQ</sequence>
<dbReference type="Gene3D" id="3.30.70.330">
    <property type="match status" value="1"/>
</dbReference>
<protein>
    <recommendedName>
        <fullName evidence="4">Large ribosomal subunit protein uL23m</fullName>
    </recommendedName>
</protein>